<name>A0A840Q7W5_9PSEU</name>
<dbReference type="SUPFAM" id="SSF56784">
    <property type="entry name" value="HAD-like"/>
    <property type="match status" value="1"/>
</dbReference>
<keyword evidence="2" id="KW-1185">Reference proteome</keyword>
<comment type="caution">
    <text evidence="1">The sequence shown here is derived from an EMBL/GenBank/DDBJ whole genome shotgun (WGS) entry which is preliminary data.</text>
</comment>
<dbReference type="Gene3D" id="3.40.50.1000">
    <property type="entry name" value="HAD superfamily/HAD-like"/>
    <property type="match status" value="1"/>
</dbReference>
<dbReference type="PANTHER" id="PTHR43611:SF3">
    <property type="entry name" value="FLAVIN MONONUCLEOTIDE HYDROLASE 1, CHLOROPLATIC"/>
    <property type="match status" value="1"/>
</dbReference>
<dbReference type="AlphaFoldDB" id="A0A840Q7W5"/>
<sequence>MLRWVVFDYGEVISRRTAALPAIAALLGVEPPEFERAYFAERTAYDWGLPDLEYWQAVAARLGKSVDAALSARLTRTDVAGWAETAPESLRLLEDLHHQGVTMAVLSNAPSSFGRAAEQETWARLFKHLIFSGDLSLAKPDAGIYRALLETIDAPAAECLFFDDRQENVDGARRVGLHAERWQGADAARGTLRSHGIPVRA</sequence>
<dbReference type="InterPro" id="IPR023214">
    <property type="entry name" value="HAD_sf"/>
</dbReference>
<reference evidence="1 2" key="1">
    <citation type="submission" date="2020-08" db="EMBL/GenBank/DDBJ databases">
        <title>Sequencing the genomes of 1000 actinobacteria strains.</title>
        <authorList>
            <person name="Klenk H.-P."/>
        </authorList>
    </citation>
    <scope>NUCLEOTIDE SEQUENCE [LARGE SCALE GENOMIC DNA]</scope>
    <source>
        <strain evidence="1 2">DSM 45584</strain>
    </source>
</reference>
<dbReference type="RefSeq" id="WP_184726005.1">
    <property type="nucleotide sequence ID" value="NZ_JACHIW010000001.1"/>
</dbReference>
<accession>A0A840Q7W5</accession>
<gene>
    <name evidence="1" type="ORF">BJ970_002029</name>
</gene>
<dbReference type="Proteomes" id="UP000584374">
    <property type="component" value="Unassembled WGS sequence"/>
</dbReference>
<dbReference type="SFLD" id="SFLDG01129">
    <property type="entry name" value="C1.5:_HAD__Beta-PGM__Phosphata"/>
    <property type="match status" value="1"/>
</dbReference>
<dbReference type="InterPro" id="IPR006439">
    <property type="entry name" value="HAD-SF_hydro_IA"/>
</dbReference>
<proteinExistence type="predicted"/>
<keyword evidence="1" id="KW-0378">Hydrolase</keyword>
<evidence type="ECO:0000313" key="1">
    <source>
        <dbReference type="EMBL" id="MBB5154495.1"/>
    </source>
</evidence>
<dbReference type="InterPro" id="IPR036412">
    <property type="entry name" value="HAD-like_sf"/>
</dbReference>
<organism evidence="1 2">
    <name type="scientific">Saccharopolyspora phatthalungensis</name>
    <dbReference type="NCBI Taxonomy" id="664693"/>
    <lineage>
        <taxon>Bacteria</taxon>
        <taxon>Bacillati</taxon>
        <taxon>Actinomycetota</taxon>
        <taxon>Actinomycetes</taxon>
        <taxon>Pseudonocardiales</taxon>
        <taxon>Pseudonocardiaceae</taxon>
        <taxon>Saccharopolyspora</taxon>
    </lineage>
</organism>
<protein>
    <submittedName>
        <fullName evidence="1">Putative hydrolase of the HAD superfamily</fullName>
    </submittedName>
</protein>
<dbReference type="EMBL" id="JACHIW010000001">
    <property type="protein sequence ID" value="MBB5154495.1"/>
    <property type="molecule type" value="Genomic_DNA"/>
</dbReference>
<dbReference type="NCBIfam" id="TIGR01509">
    <property type="entry name" value="HAD-SF-IA-v3"/>
    <property type="match status" value="1"/>
</dbReference>
<dbReference type="CDD" id="cd02603">
    <property type="entry name" value="HAD_sEH-N_like"/>
    <property type="match status" value="1"/>
</dbReference>
<dbReference type="SFLD" id="SFLDS00003">
    <property type="entry name" value="Haloacid_Dehalogenase"/>
    <property type="match status" value="1"/>
</dbReference>
<dbReference type="GO" id="GO:0016787">
    <property type="term" value="F:hydrolase activity"/>
    <property type="evidence" value="ECO:0007669"/>
    <property type="project" value="UniProtKB-KW"/>
</dbReference>
<dbReference type="PANTHER" id="PTHR43611">
    <property type="entry name" value="ALPHA-D-GLUCOSE 1-PHOSPHATE PHOSPHATASE"/>
    <property type="match status" value="1"/>
</dbReference>
<dbReference type="Pfam" id="PF00702">
    <property type="entry name" value="Hydrolase"/>
    <property type="match status" value="1"/>
</dbReference>
<dbReference type="PRINTS" id="PR00413">
    <property type="entry name" value="HADHALOGNASE"/>
</dbReference>
<evidence type="ECO:0000313" key="2">
    <source>
        <dbReference type="Proteomes" id="UP000584374"/>
    </source>
</evidence>